<dbReference type="AlphaFoldDB" id="A0A238J2X2"/>
<feature type="domain" description="NAD-dependent epimerase/dehydratase" evidence="11">
    <location>
        <begin position="3"/>
        <end position="251"/>
    </location>
</feature>
<evidence type="ECO:0000256" key="5">
    <source>
        <dbReference type="ARBA" id="ARBA00013189"/>
    </source>
</evidence>
<dbReference type="RefSeq" id="WP_093974197.1">
    <property type="nucleotide sequence ID" value="NZ_FXXQ01000007.1"/>
</dbReference>
<dbReference type="OrthoDB" id="9801785at2"/>
<evidence type="ECO:0000256" key="4">
    <source>
        <dbReference type="ARBA" id="ARBA00007637"/>
    </source>
</evidence>
<comment type="subunit">
    <text evidence="10">Homodimer.</text>
</comment>
<evidence type="ECO:0000256" key="10">
    <source>
        <dbReference type="RuleBase" id="RU366046"/>
    </source>
</evidence>
<dbReference type="PANTHER" id="PTHR43725:SF53">
    <property type="entry name" value="UDP-ARABINOSE 4-EPIMERASE 1"/>
    <property type="match status" value="1"/>
</dbReference>
<evidence type="ECO:0000256" key="3">
    <source>
        <dbReference type="ARBA" id="ARBA00004947"/>
    </source>
</evidence>
<dbReference type="Gene3D" id="3.40.50.720">
    <property type="entry name" value="NAD(P)-binding Rossmann-like Domain"/>
    <property type="match status" value="1"/>
</dbReference>
<evidence type="ECO:0000256" key="9">
    <source>
        <dbReference type="ARBA" id="ARBA00023277"/>
    </source>
</evidence>
<dbReference type="GO" id="GO:0003978">
    <property type="term" value="F:UDP-glucose 4-epimerase activity"/>
    <property type="evidence" value="ECO:0007669"/>
    <property type="project" value="UniProtKB-UniRule"/>
</dbReference>
<keyword evidence="7 10" id="KW-0520">NAD</keyword>
<comment type="similarity">
    <text evidence="4 10">Belongs to the NAD(P)-dependent epimerase/dehydratase family.</text>
</comment>
<comment type="catalytic activity">
    <reaction evidence="1 10">
        <text>UDP-alpha-D-glucose = UDP-alpha-D-galactose</text>
        <dbReference type="Rhea" id="RHEA:22168"/>
        <dbReference type="ChEBI" id="CHEBI:58885"/>
        <dbReference type="ChEBI" id="CHEBI:66914"/>
        <dbReference type="EC" id="5.1.3.2"/>
    </reaction>
</comment>
<dbReference type="CDD" id="cd05247">
    <property type="entry name" value="UDP_G4E_1_SDR_e"/>
    <property type="match status" value="1"/>
</dbReference>
<sequence length="326" mass="34455">MHVLVTGGAGYIGSHACKALAQAGFAPVAFDNLSKGRSGAVQWGPLEVGDLSDRARLDEVFSTYRPVAVMHFAAAIEVGESMTDPGKYWRNNFIGSLTLAEAAVAAECLNLVFSSTCAVYDGNTEADLTEDSPFGPINAYGGSKRATEMMLGDFEAAHRLKTIIFRYFNVAGAAPGAGIGQSHANPTHIIPRLLIALEGGTGHMTINGDDYPTPDGTCVRDYIHVTDLVEAHIGGLKRLLDGGSGGSYNLGTGQGASVRQVIEAAGDLVGHMPQIQIGPRRPGDAVRLVSGSEKAHLDLGWVPQSSDLETILADAWDWHKSRGWLA</sequence>
<dbReference type="Proteomes" id="UP000201838">
    <property type="component" value="Unassembled WGS sequence"/>
</dbReference>
<comment type="cofactor">
    <cofactor evidence="2 10">
        <name>NAD(+)</name>
        <dbReference type="ChEBI" id="CHEBI:57540"/>
    </cofactor>
</comment>
<dbReference type="EMBL" id="FXXQ01000007">
    <property type="protein sequence ID" value="SMX24244.1"/>
    <property type="molecule type" value="Genomic_DNA"/>
</dbReference>
<proteinExistence type="inferred from homology"/>
<dbReference type="EC" id="5.1.3.2" evidence="5 10"/>
<comment type="pathway">
    <text evidence="3 10">Carbohydrate metabolism; galactose metabolism.</text>
</comment>
<evidence type="ECO:0000256" key="6">
    <source>
        <dbReference type="ARBA" id="ARBA00018569"/>
    </source>
</evidence>
<dbReference type="GO" id="GO:0033499">
    <property type="term" value="P:galactose catabolic process via UDP-galactose, Leloir pathway"/>
    <property type="evidence" value="ECO:0007669"/>
    <property type="project" value="TreeGrafter"/>
</dbReference>
<dbReference type="PANTHER" id="PTHR43725">
    <property type="entry name" value="UDP-GLUCOSE 4-EPIMERASE"/>
    <property type="match status" value="1"/>
</dbReference>
<organism evidence="12 13">
    <name type="scientific">Boseongicola aestuarii</name>
    <dbReference type="NCBI Taxonomy" id="1470561"/>
    <lineage>
        <taxon>Bacteria</taxon>
        <taxon>Pseudomonadati</taxon>
        <taxon>Pseudomonadota</taxon>
        <taxon>Alphaproteobacteria</taxon>
        <taxon>Rhodobacterales</taxon>
        <taxon>Paracoccaceae</taxon>
        <taxon>Boseongicola</taxon>
    </lineage>
</organism>
<evidence type="ECO:0000256" key="1">
    <source>
        <dbReference type="ARBA" id="ARBA00000083"/>
    </source>
</evidence>
<keyword evidence="8 10" id="KW-0413">Isomerase</keyword>
<dbReference type="InterPro" id="IPR001509">
    <property type="entry name" value="Epimerase_deHydtase"/>
</dbReference>
<evidence type="ECO:0000313" key="12">
    <source>
        <dbReference type="EMBL" id="SMX24244.1"/>
    </source>
</evidence>
<reference evidence="12 13" key="1">
    <citation type="submission" date="2017-05" db="EMBL/GenBank/DDBJ databases">
        <authorList>
            <person name="Song R."/>
            <person name="Chenine A.L."/>
            <person name="Ruprecht R.M."/>
        </authorList>
    </citation>
    <scope>NUCLEOTIDE SEQUENCE [LARGE SCALE GENOMIC DNA]</scope>
    <source>
        <strain evidence="12 13">CECT 8489</strain>
    </source>
</reference>
<dbReference type="InterPro" id="IPR036291">
    <property type="entry name" value="NAD(P)-bd_dom_sf"/>
</dbReference>
<dbReference type="Pfam" id="PF01370">
    <property type="entry name" value="Epimerase"/>
    <property type="match status" value="1"/>
</dbReference>
<dbReference type="SUPFAM" id="SSF51735">
    <property type="entry name" value="NAD(P)-binding Rossmann-fold domains"/>
    <property type="match status" value="1"/>
</dbReference>
<accession>A0A238J2X2</accession>
<name>A0A238J2X2_9RHOB</name>
<dbReference type="Gene3D" id="3.90.25.10">
    <property type="entry name" value="UDP-galactose 4-epimerase, domain 1"/>
    <property type="match status" value="1"/>
</dbReference>
<evidence type="ECO:0000259" key="11">
    <source>
        <dbReference type="Pfam" id="PF01370"/>
    </source>
</evidence>
<dbReference type="NCBIfam" id="TIGR01179">
    <property type="entry name" value="galE"/>
    <property type="match status" value="1"/>
</dbReference>
<dbReference type="InterPro" id="IPR005886">
    <property type="entry name" value="UDP_G4E"/>
</dbReference>
<evidence type="ECO:0000256" key="8">
    <source>
        <dbReference type="ARBA" id="ARBA00023235"/>
    </source>
</evidence>
<dbReference type="UniPathway" id="UPA00214"/>
<keyword evidence="13" id="KW-1185">Reference proteome</keyword>
<protein>
    <recommendedName>
        <fullName evidence="6 10">UDP-glucose 4-epimerase</fullName>
        <ecNumber evidence="5 10">5.1.3.2</ecNumber>
    </recommendedName>
</protein>
<gene>
    <name evidence="12" type="primary">galE_3</name>
    <name evidence="12" type="ORF">BOA8489_02367</name>
</gene>
<evidence type="ECO:0000256" key="2">
    <source>
        <dbReference type="ARBA" id="ARBA00001911"/>
    </source>
</evidence>
<evidence type="ECO:0000256" key="7">
    <source>
        <dbReference type="ARBA" id="ARBA00023027"/>
    </source>
</evidence>
<keyword evidence="9 10" id="KW-0119">Carbohydrate metabolism</keyword>
<evidence type="ECO:0000313" key="13">
    <source>
        <dbReference type="Proteomes" id="UP000201838"/>
    </source>
</evidence>